<gene>
    <name evidence="3" type="ORF">Sango_1774800</name>
</gene>
<proteinExistence type="inferred from homology"/>
<dbReference type="EMBL" id="JACGWL010000010">
    <property type="protein sequence ID" value="KAK4393040.1"/>
    <property type="molecule type" value="Genomic_DNA"/>
</dbReference>
<keyword evidence="2" id="KW-0472">Membrane</keyword>
<reference evidence="3" key="1">
    <citation type="submission" date="2020-06" db="EMBL/GenBank/DDBJ databases">
        <authorList>
            <person name="Li T."/>
            <person name="Hu X."/>
            <person name="Zhang T."/>
            <person name="Song X."/>
            <person name="Zhang H."/>
            <person name="Dai N."/>
            <person name="Sheng W."/>
            <person name="Hou X."/>
            <person name="Wei L."/>
        </authorList>
    </citation>
    <scope>NUCLEOTIDE SEQUENCE</scope>
    <source>
        <strain evidence="3">K16</strain>
        <tissue evidence="3">Leaf</tissue>
    </source>
</reference>
<sequence>MERFAFKGVASNLVTYLTDVMGMSNSSAAKYVNGWVGIYVDAAAHSGHTRRLLLGQILHNFRLFCALCCGEFNISAVDDTISRLASSSISSFVVFVYSSVHAGCVCISTPAYALFVDSLTTYQ</sequence>
<organism evidence="3 4">
    <name type="scientific">Sesamum angolense</name>
    <dbReference type="NCBI Taxonomy" id="2727404"/>
    <lineage>
        <taxon>Eukaryota</taxon>
        <taxon>Viridiplantae</taxon>
        <taxon>Streptophyta</taxon>
        <taxon>Embryophyta</taxon>
        <taxon>Tracheophyta</taxon>
        <taxon>Spermatophyta</taxon>
        <taxon>Magnoliopsida</taxon>
        <taxon>eudicotyledons</taxon>
        <taxon>Gunneridae</taxon>
        <taxon>Pentapetalae</taxon>
        <taxon>asterids</taxon>
        <taxon>lamiids</taxon>
        <taxon>Lamiales</taxon>
        <taxon>Pedaliaceae</taxon>
        <taxon>Sesamum</taxon>
    </lineage>
</organism>
<name>A0AAE1WGR8_9LAMI</name>
<comment type="similarity">
    <text evidence="1">Belongs to the major facilitator superfamily. Phosphate:H(+) symporter (TC 2.A.1.9) family.</text>
</comment>
<dbReference type="Proteomes" id="UP001289374">
    <property type="component" value="Unassembled WGS sequence"/>
</dbReference>
<keyword evidence="2" id="KW-1133">Transmembrane helix</keyword>
<evidence type="ECO:0000313" key="4">
    <source>
        <dbReference type="Proteomes" id="UP001289374"/>
    </source>
</evidence>
<evidence type="ECO:0000256" key="2">
    <source>
        <dbReference type="SAM" id="Phobius"/>
    </source>
</evidence>
<accession>A0AAE1WGR8</accession>
<feature type="transmembrane region" description="Helical" evidence="2">
    <location>
        <begin position="92"/>
        <end position="115"/>
    </location>
</feature>
<evidence type="ECO:0000256" key="1">
    <source>
        <dbReference type="ARBA" id="ARBA00044504"/>
    </source>
</evidence>
<keyword evidence="4" id="KW-1185">Reference proteome</keyword>
<keyword evidence="2" id="KW-0812">Transmembrane</keyword>
<reference evidence="3" key="2">
    <citation type="journal article" date="2024" name="Plant">
        <title>Genomic evolution and insights into agronomic trait innovations of Sesamum species.</title>
        <authorList>
            <person name="Miao H."/>
            <person name="Wang L."/>
            <person name="Qu L."/>
            <person name="Liu H."/>
            <person name="Sun Y."/>
            <person name="Le M."/>
            <person name="Wang Q."/>
            <person name="Wei S."/>
            <person name="Zheng Y."/>
            <person name="Lin W."/>
            <person name="Duan Y."/>
            <person name="Cao H."/>
            <person name="Xiong S."/>
            <person name="Wang X."/>
            <person name="Wei L."/>
            <person name="Li C."/>
            <person name="Ma Q."/>
            <person name="Ju M."/>
            <person name="Zhao R."/>
            <person name="Li G."/>
            <person name="Mu C."/>
            <person name="Tian Q."/>
            <person name="Mei H."/>
            <person name="Zhang T."/>
            <person name="Gao T."/>
            <person name="Zhang H."/>
        </authorList>
    </citation>
    <scope>NUCLEOTIDE SEQUENCE</scope>
    <source>
        <strain evidence="3">K16</strain>
    </source>
</reference>
<comment type="caution">
    <text evidence="3">The sequence shown here is derived from an EMBL/GenBank/DDBJ whole genome shotgun (WGS) entry which is preliminary data.</text>
</comment>
<evidence type="ECO:0000313" key="3">
    <source>
        <dbReference type="EMBL" id="KAK4393040.1"/>
    </source>
</evidence>
<protein>
    <submittedName>
        <fullName evidence="3">Protein NRT1/ PTR FAMILY 5.9</fullName>
    </submittedName>
</protein>
<dbReference type="InterPro" id="IPR036259">
    <property type="entry name" value="MFS_trans_sf"/>
</dbReference>
<dbReference type="Gene3D" id="1.20.1250.20">
    <property type="entry name" value="MFS general substrate transporter like domains"/>
    <property type="match status" value="1"/>
</dbReference>
<dbReference type="AlphaFoldDB" id="A0AAE1WGR8"/>